<dbReference type="InterPro" id="IPR029442">
    <property type="entry name" value="GyrI-like"/>
</dbReference>
<dbReference type="SMART" id="SM00871">
    <property type="entry name" value="AraC_E_bind"/>
    <property type="match status" value="1"/>
</dbReference>
<name>A1ZNF5_MICM2</name>
<dbReference type="eggNOG" id="COG2207">
    <property type="taxonomic scope" value="Bacteria"/>
</dbReference>
<dbReference type="PANTHER" id="PTHR40055:SF1">
    <property type="entry name" value="TRANSCRIPTIONAL REGULATOR YGIV-RELATED"/>
    <property type="match status" value="1"/>
</dbReference>
<feature type="domain" description="HTH araC/xylS-type" evidence="4">
    <location>
        <begin position="15"/>
        <end position="114"/>
    </location>
</feature>
<dbReference type="SUPFAM" id="SSF55136">
    <property type="entry name" value="Probable bacterial effector-binding domain"/>
    <property type="match status" value="1"/>
</dbReference>
<comment type="caution">
    <text evidence="5">The sequence shown here is derived from an EMBL/GenBank/DDBJ whole genome shotgun (WGS) entry which is preliminary data.</text>
</comment>
<dbReference type="SMART" id="SM00342">
    <property type="entry name" value="HTH_ARAC"/>
    <property type="match status" value="1"/>
</dbReference>
<protein>
    <submittedName>
        <fullName evidence="5">Transcriptional regulator</fullName>
    </submittedName>
</protein>
<dbReference type="InterPro" id="IPR010499">
    <property type="entry name" value="AraC_E-bd"/>
</dbReference>
<dbReference type="PROSITE" id="PS00041">
    <property type="entry name" value="HTH_ARAC_FAMILY_1"/>
    <property type="match status" value="1"/>
</dbReference>
<keyword evidence="1" id="KW-0805">Transcription regulation</keyword>
<evidence type="ECO:0000259" key="4">
    <source>
        <dbReference type="PROSITE" id="PS01124"/>
    </source>
</evidence>
<dbReference type="Pfam" id="PF22526">
    <property type="entry name" value="DUF7000"/>
    <property type="match status" value="1"/>
</dbReference>
<dbReference type="OrthoDB" id="9816011at2"/>
<dbReference type="Pfam" id="PF06445">
    <property type="entry name" value="GyrI-like"/>
    <property type="match status" value="1"/>
</dbReference>
<proteinExistence type="predicted"/>
<accession>A1ZNF5</accession>
<dbReference type="RefSeq" id="WP_004155990.1">
    <property type="nucleotide sequence ID" value="NZ_AAWS01000018.1"/>
</dbReference>
<dbReference type="Gene3D" id="3.20.80.10">
    <property type="entry name" value="Regulatory factor, effector binding domain"/>
    <property type="match status" value="1"/>
</dbReference>
<dbReference type="PRINTS" id="PR00032">
    <property type="entry name" value="HTHARAC"/>
</dbReference>
<evidence type="ECO:0000256" key="1">
    <source>
        <dbReference type="ARBA" id="ARBA00023015"/>
    </source>
</evidence>
<dbReference type="Pfam" id="PF12833">
    <property type="entry name" value="HTH_18"/>
    <property type="match status" value="1"/>
</dbReference>
<dbReference type="Proteomes" id="UP000004095">
    <property type="component" value="Unassembled WGS sequence"/>
</dbReference>
<dbReference type="InterPro" id="IPR018062">
    <property type="entry name" value="HTH_AraC-typ_CS"/>
</dbReference>
<dbReference type="InterPro" id="IPR050908">
    <property type="entry name" value="SmbC-like"/>
</dbReference>
<dbReference type="Gene3D" id="1.10.10.60">
    <property type="entry name" value="Homeodomain-like"/>
    <property type="match status" value="2"/>
</dbReference>
<dbReference type="PANTHER" id="PTHR40055">
    <property type="entry name" value="TRANSCRIPTIONAL REGULATOR YGIV-RELATED"/>
    <property type="match status" value="1"/>
</dbReference>
<dbReference type="GO" id="GO:0003700">
    <property type="term" value="F:DNA-binding transcription factor activity"/>
    <property type="evidence" value="ECO:0007669"/>
    <property type="project" value="InterPro"/>
</dbReference>
<reference evidence="5 6" key="1">
    <citation type="submission" date="2007-01" db="EMBL/GenBank/DDBJ databases">
        <authorList>
            <person name="Haygood M."/>
            <person name="Podell S."/>
            <person name="Anderson C."/>
            <person name="Hopkinson B."/>
            <person name="Roe K."/>
            <person name="Barbeau K."/>
            <person name="Gaasterland T."/>
            <person name="Ferriera S."/>
            <person name="Johnson J."/>
            <person name="Kravitz S."/>
            <person name="Beeson K."/>
            <person name="Sutton G."/>
            <person name="Rogers Y.-H."/>
            <person name="Friedman R."/>
            <person name="Frazier M."/>
            <person name="Venter J.C."/>
        </authorList>
    </citation>
    <scope>NUCLEOTIDE SEQUENCE [LARGE SCALE GENOMIC DNA]</scope>
    <source>
        <strain evidence="5 6">ATCC 23134</strain>
    </source>
</reference>
<keyword evidence="6" id="KW-1185">Reference proteome</keyword>
<dbReference type="EMBL" id="AAWS01000018">
    <property type="protein sequence ID" value="EAY28066.1"/>
    <property type="molecule type" value="Genomic_DNA"/>
</dbReference>
<dbReference type="GO" id="GO:0043565">
    <property type="term" value="F:sequence-specific DNA binding"/>
    <property type="evidence" value="ECO:0007669"/>
    <property type="project" value="InterPro"/>
</dbReference>
<dbReference type="InterPro" id="IPR054269">
    <property type="entry name" value="DUF7000"/>
</dbReference>
<dbReference type="InterPro" id="IPR018060">
    <property type="entry name" value="HTH_AraC"/>
</dbReference>
<dbReference type="eggNOG" id="COG3449">
    <property type="taxonomic scope" value="Bacteria"/>
</dbReference>
<keyword evidence="3" id="KW-0804">Transcription</keyword>
<dbReference type="InterPro" id="IPR020449">
    <property type="entry name" value="Tscrpt_reg_AraC-type_HTH"/>
</dbReference>
<evidence type="ECO:0000256" key="3">
    <source>
        <dbReference type="ARBA" id="ARBA00023163"/>
    </source>
</evidence>
<evidence type="ECO:0000313" key="6">
    <source>
        <dbReference type="Proteomes" id="UP000004095"/>
    </source>
</evidence>
<sequence length="469" mass="55348">MNADKARTEYIRRVNFVLDFIEKNLEADLSLESLSKKAYYSPYHFHRVFSTIVGENLNQYVNRKRIERIASILLIRSDTPIKELAYIYGFNSESSFSRAFKKYYGISPTRFKLEGKNTLRKIGIEFFTTEKYICSIDHIKKWIEMNAQIVITELQEIKLAGVMHIGEFDKAGNMFQRLMEWGAKKRVLATSDFKAITIYHDNPNVTQTSKLRFSTCITISEDINADGEIRPINLKKGIYAVGHFEIKADEIPTAWKNMCIWVIENGYEFRDGDYFEMYHNDHKTHPDQKFILDICIPLERTGNLKLERKNRVDFSDYKEQNNRGEKHLDYHQLIGYMKELRGFLHKEYDVNFKFGNIYQGNPDFSYFSFTTEELKKQKLKFVIVLNHQDLFFSICLSGQNKSIRKKYWEIFKGSDWDKYHLAESINDSLSIVDHTIVKEPDFSNRRCLTEQIEKESFKFINEIKGILES</sequence>
<gene>
    <name evidence="5" type="ORF">M23134_02176</name>
</gene>
<dbReference type="SUPFAM" id="SSF46689">
    <property type="entry name" value="Homeodomain-like"/>
    <property type="match status" value="2"/>
</dbReference>
<keyword evidence="2" id="KW-0238">DNA-binding</keyword>
<dbReference type="InterPro" id="IPR011256">
    <property type="entry name" value="Reg_factor_effector_dom_sf"/>
</dbReference>
<evidence type="ECO:0000313" key="5">
    <source>
        <dbReference type="EMBL" id="EAY28066.1"/>
    </source>
</evidence>
<dbReference type="AlphaFoldDB" id="A1ZNF5"/>
<dbReference type="PROSITE" id="PS01124">
    <property type="entry name" value="HTH_ARAC_FAMILY_2"/>
    <property type="match status" value="1"/>
</dbReference>
<organism evidence="5 6">
    <name type="scientific">Microscilla marina ATCC 23134</name>
    <dbReference type="NCBI Taxonomy" id="313606"/>
    <lineage>
        <taxon>Bacteria</taxon>
        <taxon>Pseudomonadati</taxon>
        <taxon>Bacteroidota</taxon>
        <taxon>Cytophagia</taxon>
        <taxon>Cytophagales</taxon>
        <taxon>Microscillaceae</taxon>
        <taxon>Microscilla</taxon>
    </lineage>
</organism>
<evidence type="ECO:0000256" key="2">
    <source>
        <dbReference type="ARBA" id="ARBA00023125"/>
    </source>
</evidence>
<dbReference type="InterPro" id="IPR009057">
    <property type="entry name" value="Homeodomain-like_sf"/>
</dbReference>